<dbReference type="Proteomes" id="UP000663828">
    <property type="component" value="Unassembled WGS sequence"/>
</dbReference>
<dbReference type="AlphaFoldDB" id="A0A815P6U2"/>
<gene>
    <name evidence="1" type="ORF">EDS130_LOCUS39141</name>
    <name evidence="2" type="ORF">XAT740_LOCUS47840</name>
</gene>
<evidence type="ECO:0000313" key="4">
    <source>
        <dbReference type="Proteomes" id="UP000663852"/>
    </source>
</evidence>
<evidence type="ECO:0000313" key="3">
    <source>
        <dbReference type="Proteomes" id="UP000663828"/>
    </source>
</evidence>
<name>A0A815P6U2_ADIRI</name>
<accession>A0A815P6U2</accession>
<evidence type="ECO:0000313" key="2">
    <source>
        <dbReference type="EMBL" id="CAF1602154.1"/>
    </source>
</evidence>
<keyword evidence="3" id="KW-1185">Reference proteome</keyword>
<dbReference type="EMBL" id="CAJNOJ010000428">
    <property type="protein sequence ID" value="CAF1445007.1"/>
    <property type="molecule type" value="Genomic_DNA"/>
</dbReference>
<dbReference type="EMBL" id="CAJNOR010006723">
    <property type="protein sequence ID" value="CAF1602154.1"/>
    <property type="molecule type" value="Genomic_DNA"/>
</dbReference>
<proteinExistence type="predicted"/>
<protein>
    <submittedName>
        <fullName evidence="1">Uncharacterized protein</fullName>
    </submittedName>
</protein>
<dbReference type="OrthoDB" id="10040940at2759"/>
<sequence length="85" mass="9769">MAGNYDTEEQRILDINMCTALREARDAGATFINRNWIAEKSHRSVRFITNRWPKPYGQFFADYSNTGPKVKLSQASREVILEASD</sequence>
<reference evidence="1" key="1">
    <citation type="submission" date="2021-02" db="EMBL/GenBank/DDBJ databases">
        <authorList>
            <person name="Nowell W R."/>
        </authorList>
    </citation>
    <scope>NUCLEOTIDE SEQUENCE</scope>
</reference>
<dbReference type="Proteomes" id="UP000663852">
    <property type="component" value="Unassembled WGS sequence"/>
</dbReference>
<organism evidence="1 4">
    <name type="scientific">Adineta ricciae</name>
    <name type="common">Rotifer</name>
    <dbReference type="NCBI Taxonomy" id="249248"/>
    <lineage>
        <taxon>Eukaryota</taxon>
        <taxon>Metazoa</taxon>
        <taxon>Spiralia</taxon>
        <taxon>Gnathifera</taxon>
        <taxon>Rotifera</taxon>
        <taxon>Eurotatoria</taxon>
        <taxon>Bdelloidea</taxon>
        <taxon>Adinetida</taxon>
        <taxon>Adinetidae</taxon>
        <taxon>Adineta</taxon>
    </lineage>
</organism>
<comment type="caution">
    <text evidence="1">The sequence shown here is derived from an EMBL/GenBank/DDBJ whole genome shotgun (WGS) entry which is preliminary data.</text>
</comment>
<evidence type="ECO:0000313" key="1">
    <source>
        <dbReference type="EMBL" id="CAF1445007.1"/>
    </source>
</evidence>